<accession>A0A4C1WU18</accession>
<dbReference type="AlphaFoldDB" id="A0A4C1WU18"/>
<evidence type="ECO:0000256" key="1">
    <source>
        <dbReference type="SAM" id="MobiDB-lite"/>
    </source>
</evidence>
<dbReference type="Proteomes" id="UP000299102">
    <property type="component" value="Unassembled WGS sequence"/>
</dbReference>
<name>A0A4C1WU18_EUMVA</name>
<evidence type="ECO:0000313" key="2">
    <source>
        <dbReference type="EMBL" id="GBP53534.1"/>
    </source>
</evidence>
<dbReference type="EMBL" id="BGZK01000627">
    <property type="protein sequence ID" value="GBP53534.1"/>
    <property type="molecule type" value="Genomic_DNA"/>
</dbReference>
<feature type="region of interest" description="Disordered" evidence="1">
    <location>
        <begin position="39"/>
        <end position="65"/>
    </location>
</feature>
<proteinExistence type="predicted"/>
<comment type="caution">
    <text evidence="2">The sequence shown here is derived from an EMBL/GenBank/DDBJ whole genome shotgun (WGS) entry which is preliminary data.</text>
</comment>
<organism evidence="2 3">
    <name type="scientific">Eumeta variegata</name>
    <name type="common">Bagworm moth</name>
    <name type="synonym">Eumeta japonica</name>
    <dbReference type="NCBI Taxonomy" id="151549"/>
    <lineage>
        <taxon>Eukaryota</taxon>
        <taxon>Metazoa</taxon>
        <taxon>Ecdysozoa</taxon>
        <taxon>Arthropoda</taxon>
        <taxon>Hexapoda</taxon>
        <taxon>Insecta</taxon>
        <taxon>Pterygota</taxon>
        <taxon>Neoptera</taxon>
        <taxon>Endopterygota</taxon>
        <taxon>Lepidoptera</taxon>
        <taxon>Glossata</taxon>
        <taxon>Ditrysia</taxon>
        <taxon>Tineoidea</taxon>
        <taxon>Psychidae</taxon>
        <taxon>Oiketicinae</taxon>
        <taxon>Eumeta</taxon>
    </lineage>
</organism>
<protein>
    <submittedName>
        <fullName evidence="2">Uncharacterized protein</fullName>
    </submittedName>
</protein>
<sequence>MLKEYVHKEMKNRQQNVKLDSVSFRIDIELRERESSIEREVRRSRDRDRHTVQRDRESSVEREARLSQLQDRYRAERERIFNRA</sequence>
<keyword evidence="3" id="KW-1185">Reference proteome</keyword>
<gene>
    <name evidence="2" type="ORF">EVAR_45407_1</name>
</gene>
<evidence type="ECO:0000313" key="3">
    <source>
        <dbReference type="Proteomes" id="UP000299102"/>
    </source>
</evidence>
<reference evidence="2 3" key="1">
    <citation type="journal article" date="2019" name="Commun. Biol.">
        <title>The bagworm genome reveals a unique fibroin gene that provides high tensile strength.</title>
        <authorList>
            <person name="Kono N."/>
            <person name="Nakamura H."/>
            <person name="Ohtoshi R."/>
            <person name="Tomita M."/>
            <person name="Numata K."/>
            <person name="Arakawa K."/>
        </authorList>
    </citation>
    <scope>NUCLEOTIDE SEQUENCE [LARGE SCALE GENOMIC DNA]</scope>
</reference>